<keyword evidence="3" id="KW-1185">Reference proteome</keyword>
<proteinExistence type="predicted"/>
<dbReference type="InterPro" id="IPR008538">
    <property type="entry name" value="Uma2"/>
</dbReference>
<dbReference type="RefSeq" id="WP_203724350.1">
    <property type="nucleotide sequence ID" value="NZ_BAAATX010000008.1"/>
</dbReference>
<dbReference type="InterPro" id="IPR012296">
    <property type="entry name" value="Nuclease_put_TT1808"/>
</dbReference>
<dbReference type="SUPFAM" id="SSF52980">
    <property type="entry name" value="Restriction endonuclease-like"/>
    <property type="match status" value="1"/>
</dbReference>
<evidence type="ECO:0000259" key="1">
    <source>
        <dbReference type="Pfam" id="PF05685"/>
    </source>
</evidence>
<dbReference type="PANTHER" id="PTHR35400:SF3">
    <property type="entry name" value="SLL1072 PROTEIN"/>
    <property type="match status" value="1"/>
</dbReference>
<dbReference type="Gene3D" id="3.90.1570.10">
    <property type="entry name" value="tt1808, chain A"/>
    <property type="match status" value="1"/>
</dbReference>
<dbReference type="PANTHER" id="PTHR35400">
    <property type="entry name" value="SLR1083 PROTEIN"/>
    <property type="match status" value="1"/>
</dbReference>
<sequence>MTAALQLPSLLDEKQDWTVDDLASLPKDLRYELIDGRLVLPSPPGIHQILGVELVLALRPGCPPGYAPVPDMSLSVDRRSELRPDVVVIPERDLTKSPVPIKSALLAIEIVSPTSHARDMKAKVETYAAAGVKSYWVLNPGDADGVVLTEFRPGEGGAYDVVATASKLFATDVPYPVTIDLPALTRLRDRCSGD</sequence>
<evidence type="ECO:0000313" key="3">
    <source>
        <dbReference type="Proteomes" id="UP000637628"/>
    </source>
</evidence>
<dbReference type="Proteomes" id="UP000637628">
    <property type="component" value="Unassembled WGS sequence"/>
</dbReference>
<reference evidence="2 3" key="1">
    <citation type="submission" date="2021-01" db="EMBL/GenBank/DDBJ databases">
        <title>Whole genome shotgun sequence of Actinoplanes durhamensis NBRC 14914.</title>
        <authorList>
            <person name="Komaki H."/>
            <person name="Tamura T."/>
        </authorList>
    </citation>
    <scope>NUCLEOTIDE SEQUENCE [LARGE SCALE GENOMIC DNA]</scope>
    <source>
        <strain evidence="2 3">NBRC 14914</strain>
    </source>
</reference>
<accession>A0ABQ3YMX5</accession>
<feature type="domain" description="Putative restriction endonuclease" evidence="1">
    <location>
        <begin position="21"/>
        <end position="161"/>
    </location>
</feature>
<dbReference type="CDD" id="cd06260">
    <property type="entry name" value="DUF820-like"/>
    <property type="match status" value="1"/>
</dbReference>
<evidence type="ECO:0000313" key="2">
    <source>
        <dbReference type="EMBL" id="GID98921.1"/>
    </source>
</evidence>
<gene>
    <name evidence="2" type="ORF">Adu01nite_02720</name>
</gene>
<dbReference type="InterPro" id="IPR011335">
    <property type="entry name" value="Restrct_endonuc-II-like"/>
</dbReference>
<name>A0ABQ3YMX5_9ACTN</name>
<organism evidence="2 3">
    <name type="scientific">Paractinoplanes durhamensis</name>
    <dbReference type="NCBI Taxonomy" id="113563"/>
    <lineage>
        <taxon>Bacteria</taxon>
        <taxon>Bacillati</taxon>
        <taxon>Actinomycetota</taxon>
        <taxon>Actinomycetes</taxon>
        <taxon>Micromonosporales</taxon>
        <taxon>Micromonosporaceae</taxon>
        <taxon>Paractinoplanes</taxon>
    </lineage>
</organism>
<dbReference type="Pfam" id="PF05685">
    <property type="entry name" value="Uma2"/>
    <property type="match status" value="1"/>
</dbReference>
<protein>
    <recommendedName>
        <fullName evidence="1">Putative restriction endonuclease domain-containing protein</fullName>
    </recommendedName>
</protein>
<dbReference type="EMBL" id="BOML01000003">
    <property type="protein sequence ID" value="GID98921.1"/>
    <property type="molecule type" value="Genomic_DNA"/>
</dbReference>
<comment type="caution">
    <text evidence="2">The sequence shown here is derived from an EMBL/GenBank/DDBJ whole genome shotgun (WGS) entry which is preliminary data.</text>
</comment>